<evidence type="ECO:0000313" key="4">
    <source>
        <dbReference type="EMBL" id="KPL14020.1"/>
    </source>
</evidence>
<dbReference type="InterPro" id="IPR051796">
    <property type="entry name" value="ISF_SsuE-like"/>
</dbReference>
<protein>
    <submittedName>
        <fullName evidence="4">Iron-sulfur flavoprotein</fullName>
    </submittedName>
</protein>
<sequence length="233" mass="26379">MKVVAINGSPRKDKGNTGMILNAFIQGMVKAGAEVEVFYTKNLKPKPCTGEMKCWWETPGECYIKDNMQKVYPKLRDADVLILVTPVYIPLPGEMQIFINRICPLVLPLLETREGRTRARLRDNVKLRKVLLVCTGGWWEKENLDTVVHIAKEITDNMSIEFSGAILRPHAFLMKKKGELTKEGSAIIDEVEKLGHGFAESSQLSESMLESIKRPLISREELVQMYNRALESS</sequence>
<dbReference type="Proteomes" id="UP000050975">
    <property type="component" value="Unassembled WGS sequence"/>
</dbReference>
<evidence type="ECO:0000313" key="5">
    <source>
        <dbReference type="Proteomes" id="UP000050975"/>
    </source>
</evidence>
<dbReference type="InterPro" id="IPR005025">
    <property type="entry name" value="FMN_Rdtase-like_dom"/>
</dbReference>
<evidence type="ECO:0000259" key="3">
    <source>
        <dbReference type="Pfam" id="PF03358"/>
    </source>
</evidence>
<dbReference type="Pfam" id="PF03358">
    <property type="entry name" value="FMN_red"/>
    <property type="match status" value="1"/>
</dbReference>
<dbReference type="Gene3D" id="3.40.50.360">
    <property type="match status" value="1"/>
</dbReference>
<name>A0A0S8JWA7_UNCW3</name>
<evidence type="ECO:0000256" key="1">
    <source>
        <dbReference type="ARBA" id="ARBA00022630"/>
    </source>
</evidence>
<keyword evidence="1" id="KW-0285">Flavoprotein</keyword>
<feature type="domain" description="NADPH-dependent FMN reductase-like" evidence="3">
    <location>
        <begin position="1"/>
        <end position="102"/>
    </location>
</feature>
<comment type="caution">
    <text evidence="4">The sequence shown here is derived from an EMBL/GenBank/DDBJ whole genome shotgun (WGS) entry which is preliminary data.</text>
</comment>
<keyword evidence="2" id="KW-0288">FMN</keyword>
<dbReference type="AlphaFoldDB" id="A0A0S8JWA7"/>
<reference evidence="4 5" key="1">
    <citation type="journal article" date="2015" name="Microbiome">
        <title>Genomic resolution of linkages in carbon, nitrogen, and sulfur cycling among widespread estuary sediment bacteria.</title>
        <authorList>
            <person name="Baker B.J."/>
            <person name="Lazar C.S."/>
            <person name="Teske A.P."/>
            <person name="Dick G.J."/>
        </authorList>
    </citation>
    <scope>NUCLEOTIDE SEQUENCE [LARGE SCALE GENOMIC DNA]</scope>
    <source>
        <strain evidence="4">SM1_77</strain>
    </source>
</reference>
<evidence type="ECO:0000256" key="2">
    <source>
        <dbReference type="ARBA" id="ARBA00022643"/>
    </source>
</evidence>
<dbReference type="PANTHER" id="PTHR43278">
    <property type="entry name" value="NAD(P)H-DEPENDENT FMN-CONTAINING OXIDOREDUCTASE YWQN-RELATED"/>
    <property type="match status" value="1"/>
</dbReference>
<organism evidence="4 5">
    <name type="scientific">candidate division WOR_3 bacterium SM1_77</name>
    <dbReference type="NCBI Taxonomy" id="1703778"/>
    <lineage>
        <taxon>Bacteria</taxon>
        <taxon>Bacteria division WOR-3</taxon>
    </lineage>
</organism>
<dbReference type="SUPFAM" id="SSF52218">
    <property type="entry name" value="Flavoproteins"/>
    <property type="match status" value="1"/>
</dbReference>
<dbReference type="GO" id="GO:0016491">
    <property type="term" value="F:oxidoreductase activity"/>
    <property type="evidence" value="ECO:0007669"/>
    <property type="project" value="InterPro"/>
</dbReference>
<gene>
    <name evidence="4" type="ORF">AMJ74_04195</name>
</gene>
<accession>A0A0S8JWA7</accession>
<dbReference type="InterPro" id="IPR029039">
    <property type="entry name" value="Flavoprotein-like_sf"/>
</dbReference>
<dbReference type="EMBL" id="LJVE01000071">
    <property type="protein sequence ID" value="KPL14020.1"/>
    <property type="molecule type" value="Genomic_DNA"/>
</dbReference>
<proteinExistence type="predicted"/>
<dbReference type="PANTHER" id="PTHR43278:SF2">
    <property type="entry name" value="IRON-SULFUR FLAVOPROTEIN"/>
    <property type="match status" value="1"/>
</dbReference>